<keyword evidence="5" id="KW-0663">Pyridoxal phosphate</keyword>
<dbReference type="GO" id="GO:0030170">
    <property type="term" value="F:pyridoxal phosphate binding"/>
    <property type="evidence" value="ECO:0007669"/>
    <property type="project" value="InterPro"/>
</dbReference>
<dbReference type="PROSITE" id="PS00165">
    <property type="entry name" value="DEHYDRATASE_SER_THR"/>
    <property type="match status" value="1"/>
</dbReference>
<sequence>MTAAVGTAARRLVTLDDVRAAAARLAGRVHRTPVLRQGGLGAAWGVRLDLKAELFQRTGSFKLRGALNAVLTLPPAERARGVITLSAGNAGAAVACAAACVGVPGTVVMPATAVPAKIAACRAYGAEVVLTDGDLLETYLATVARTGRVPVHPFDDPEVVAGTGTVGLEIAEDVPDAEVVLVPVGGGGLVSGVATALAALAPGTRVIGVEPETADAMSRSLQAGAPVRLPGARSVADGLAAPMTGQVTVDHVQAHVERVVRVADEDILRALALAVTRTKLLLEPSAAAPLAALMTGVLELPPGTRVVSVASGGNVDLALFGRLPTPEPTHEREVP</sequence>
<evidence type="ECO:0000256" key="1">
    <source>
        <dbReference type="ARBA" id="ARBA00001274"/>
    </source>
</evidence>
<keyword evidence="6" id="KW-0456">Lyase</keyword>
<evidence type="ECO:0000256" key="4">
    <source>
        <dbReference type="ARBA" id="ARBA00012096"/>
    </source>
</evidence>
<dbReference type="GO" id="GO:0006565">
    <property type="term" value="P:L-serine catabolic process"/>
    <property type="evidence" value="ECO:0007669"/>
    <property type="project" value="TreeGrafter"/>
</dbReference>
<dbReference type="GO" id="GO:0006567">
    <property type="term" value="P:L-threonine catabolic process"/>
    <property type="evidence" value="ECO:0007669"/>
    <property type="project" value="TreeGrafter"/>
</dbReference>
<comment type="cofactor">
    <cofactor evidence="2">
        <name>pyridoxal 5'-phosphate</name>
        <dbReference type="ChEBI" id="CHEBI:597326"/>
    </cofactor>
</comment>
<evidence type="ECO:0000256" key="8">
    <source>
        <dbReference type="ARBA" id="ARBA00031427"/>
    </source>
</evidence>
<feature type="domain" description="Tryptophan synthase beta chain-like PALP" evidence="9">
    <location>
        <begin position="29"/>
        <end position="312"/>
    </location>
</feature>
<dbReference type="Proteomes" id="UP000198373">
    <property type="component" value="Unassembled WGS sequence"/>
</dbReference>
<dbReference type="GO" id="GO:0003941">
    <property type="term" value="F:L-serine ammonia-lyase activity"/>
    <property type="evidence" value="ECO:0007669"/>
    <property type="project" value="TreeGrafter"/>
</dbReference>
<comment type="similarity">
    <text evidence="3">Belongs to the serine/threonine dehydratase family.</text>
</comment>
<keyword evidence="11" id="KW-1185">Reference proteome</keyword>
<dbReference type="PANTHER" id="PTHR48078:SF6">
    <property type="entry name" value="L-THREONINE DEHYDRATASE CATABOLIC TDCB"/>
    <property type="match status" value="1"/>
</dbReference>
<dbReference type="GO" id="GO:0004794">
    <property type="term" value="F:threonine deaminase activity"/>
    <property type="evidence" value="ECO:0007669"/>
    <property type="project" value="UniProtKB-EC"/>
</dbReference>
<reference evidence="11" key="1">
    <citation type="submission" date="2017-06" db="EMBL/GenBank/DDBJ databases">
        <authorList>
            <person name="Varghese N."/>
            <person name="Submissions S."/>
        </authorList>
    </citation>
    <scope>NUCLEOTIDE SEQUENCE [LARGE SCALE GENOMIC DNA]</scope>
    <source>
        <strain evidence="11">DSM 46839</strain>
    </source>
</reference>
<organism evidence="10 11">
    <name type="scientific">Geodermatophilus pulveris</name>
    <dbReference type="NCBI Taxonomy" id="1564159"/>
    <lineage>
        <taxon>Bacteria</taxon>
        <taxon>Bacillati</taxon>
        <taxon>Actinomycetota</taxon>
        <taxon>Actinomycetes</taxon>
        <taxon>Geodermatophilales</taxon>
        <taxon>Geodermatophilaceae</taxon>
        <taxon>Geodermatophilus</taxon>
    </lineage>
</organism>
<dbReference type="InterPro" id="IPR001926">
    <property type="entry name" value="TrpB-like_PALP"/>
</dbReference>
<dbReference type="Gene3D" id="3.40.50.1100">
    <property type="match status" value="2"/>
</dbReference>
<comment type="catalytic activity">
    <reaction evidence="1">
        <text>L-threonine = 2-oxobutanoate + NH4(+)</text>
        <dbReference type="Rhea" id="RHEA:22108"/>
        <dbReference type="ChEBI" id="CHEBI:16763"/>
        <dbReference type="ChEBI" id="CHEBI:28938"/>
        <dbReference type="ChEBI" id="CHEBI:57926"/>
        <dbReference type="EC" id="4.3.1.19"/>
    </reaction>
</comment>
<dbReference type="Pfam" id="PF00291">
    <property type="entry name" value="PALP"/>
    <property type="match status" value="1"/>
</dbReference>
<gene>
    <name evidence="10" type="ORF">SAMN06893096_11030</name>
</gene>
<evidence type="ECO:0000256" key="3">
    <source>
        <dbReference type="ARBA" id="ARBA00010869"/>
    </source>
</evidence>
<evidence type="ECO:0000259" key="9">
    <source>
        <dbReference type="Pfam" id="PF00291"/>
    </source>
</evidence>
<dbReference type="EMBL" id="FZOO01000010">
    <property type="protein sequence ID" value="SNS89493.1"/>
    <property type="molecule type" value="Genomic_DNA"/>
</dbReference>
<dbReference type="SUPFAM" id="SSF53686">
    <property type="entry name" value="Tryptophan synthase beta subunit-like PLP-dependent enzymes"/>
    <property type="match status" value="1"/>
</dbReference>
<evidence type="ECO:0000313" key="10">
    <source>
        <dbReference type="EMBL" id="SNS89493.1"/>
    </source>
</evidence>
<comment type="function">
    <text evidence="7">Catalyzes the anaerobic formation of alpha-ketobutyrate and ammonia from threonine in a two-step reaction. The first step involved a dehydration of threonine and a production of enamine intermediates (aminocrotonate), which tautomerizes to its imine form (iminobutyrate). Both intermediates are unstable and short-lived. The second step is the nonenzymatic hydrolysis of the enamine/imine intermediates to form 2-ketobutyrate and free ammonia. In the low water environment of the cell, the second step is accelerated by RidA.</text>
</comment>
<dbReference type="EC" id="4.3.1.19" evidence="4"/>
<evidence type="ECO:0000256" key="5">
    <source>
        <dbReference type="ARBA" id="ARBA00022898"/>
    </source>
</evidence>
<dbReference type="InterPro" id="IPR000634">
    <property type="entry name" value="Ser/Thr_deHydtase_PyrdxlP-BS"/>
</dbReference>
<dbReference type="InterPro" id="IPR050147">
    <property type="entry name" value="Ser/Thr_Dehydratase"/>
</dbReference>
<protein>
    <recommendedName>
        <fullName evidence="4">threonine ammonia-lyase</fullName>
        <ecNumber evidence="4">4.3.1.19</ecNumber>
    </recommendedName>
    <alternativeName>
        <fullName evidence="8">Threonine deaminase</fullName>
    </alternativeName>
</protein>
<dbReference type="FunFam" id="3.40.50.1100:FF:000005">
    <property type="entry name" value="Threonine dehydratase catabolic"/>
    <property type="match status" value="1"/>
</dbReference>
<evidence type="ECO:0000256" key="2">
    <source>
        <dbReference type="ARBA" id="ARBA00001933"/>
    </source>
</evidence>
<evidence type="ECO:0000256" key="7">
    <source>
        <dbReference type="ARBA" id="ARBA00025527"/>
    </source>
</evidence>
<accession>A0A239I8V5</accession>
<name>A0A239I8V5_9ACTN</name>
<dbReference type="RefSeq" id="WP_218822415.1">
    <property type="nucleotide sequence ID" value="NZ_FZOO01000010.1"/>
</dbReference>
<evidence type="ECO:0000313" key="11">
    <source>
        <dbReference type="Proteomes" id="UP000198373"/>
    </source>
</evidence>
<evidence type="ECO:0000256" key="6">
    <source>
        <dbReference type="ARBA" id="ARBA00023239"/>
    </source>
</evidence>
<dbReference type="GO" id="GO:0009097">
    <property type="term" value="P:isoleucine biosynthetic process"/>
    <property type="evidence" value="ECO:0007669"/>
    <property type="project" value="TreeGrafter"/>
</dbReference>
<dbReference type="InterPro" id="IPR036052">
    <property type="entry name" value="TrpB-like_PALP_sf"/>
</dbReference>
<proteinExistence type="inferred from homology"/>
<dbReference type="AlphaFoldDB" id="A0A239I8V5"/>
<dbReference type="PANTHER" id="PTHR48078">
    <property type="entry name" value="THREONINE DEHYDRATASE, MITOCHONDRIAL-RELATED"/>
    <property type="match status" value="1"/>
</dbReference>